<proteinExistence type="predicted"/>
<evidence type="ECO:0000313" key="2">
    <source>
        <dbReference type="Proteomes" id="UP000297535"/>
    </source>
</evidence>
<dbReference type="InterPro" id="IPR036388">
    <property type="entry name" value="WH-like_DNA-bd_sf"/>
</dbReference>
<gene>
    <name evidence="1" type="ORF">EU555_16765</name>
</gene>
<evidence type="ECO:0000313" key="1">
    <source>
        <dbReference type="EMBL" id="TGD98355.1"/>
    </source>
</evidence>
<keyword evidence="2" id="KW-1185">Reference proteome</keyword>
<comment type="caution">
    <text evidence="1">The sequence shown here is derived from an EMBL/GenBank/DDBJ whole genome shotgun (WGS) entry which is preliminary data.</text>
</comment>
<dbReference type="EMBL" id="SRLB01000011">
    <property type="protein sequence ID" value="TGD98355.1"/>
    <property type="molecule type" value="Genomic_DNA"/>
</dbReference>
<dbReference type="InterPro" id="IPR009057">
    <property type="entry name" value="Homeodomain-like_sf"/>
</dbReference>
<organism evidence="1 2">
    <name type="scientific">Methylobacterium nonmethylotrophicum</name>
    <dbReference type="NCBI Taxonomy" id="1141884"/>
    <lineage>
        <taxon>Bacteria</taxon>
        <taxon>Pseudomonadati</taxon>
        <taxon>Pseudomonadota</taxon>
        <taxon>Alphaproteobacteria</taxon>
        <taxon>Hyphomicrobiales</taxon>
        <taxon>Methylobacteriaceae</taxon>
        <taxon>Methylobacterium</taxon>
    </lineage>
</organism>
<dbReference type="OrthoDB" id="565387at2"/>
<dbReference type="Pfam" id="PF13384">
    <property type="entry name" value="HTH_23"/>
    <property type="match status" value="1"/>
</dbReference>
<dbReference type="Gene3D" id="1.10.10.10">
    <property type="entry name" value="Winged helix-like DNA-binding domain superfamily/Winged helix DNA-binding domain"/>
    <property type="match status" value="1"/>
</dbReference>
<reference evidence="1 2" key="1">
    <citation type="submission" date="2019-04" db="EMBL/GenBank/DDBJ databases">
        <authorList>
            <person name="Feng G."/>
            <person name="Zhu H."/>
        </authorList>
    </citation>
    <scope>NUCLEOTIDE SEQUENCE [LARGE SCALE GENOMIC DNA]</scope>
    <source>
        <strain evidence="1 2">6HR-1</strain>
    </source>
</reference>
<dbReference type="Proteomes" id="UP000297535">
    <property type="component" value="Unassembled WGS sequence"/>
</dbReference>
<dbReference type="AlphaFoldDB" id="A0A4Z0NNT1"/>
<name>A0A4Z0NNT1_9HYPH</name>
<sequence length="133" mass="14074">MPAEALRRGGVGDRPCGVGGAVPAALSVELRRRVVAALEAGLSGWQAAERFGISPTSASRWRARLSRHGSLAADPMGGDRRSADLEEHASDLLDQVARTPDLTLAAMKGRLSRRGIKTSLSVIARLLTRHGLT</sequence>
<dbReference type="SUPFAM" id="SSF46689">
    <property type="entry name" value="Homeodomain-like"/>
    <property type="match status" value="1"/>
</dbReference>
<protein>
    <submittedName>
        <fullName evidence="1">Transposase</fullName>
    </submittedName>
</protein>
<accession>A0A4Z0NNT1</accession>